<keyword evidence="2" id="KW-0472">Membrane</keyword>
<dbReference type="Proteomes" id="UP000029839">
    <property type="component" value="Unassembled WGS sequence"/>
</dbReference>
<evidence type="ECO:0000256" key="2">
    <source>
        <dbReference type="SAM" id="Phobius"/>
    </source>
</evidence>
<evidence type="ECO:0000313" key="3">
    <source>
        <dbReference type="EMBL" id="KGM09849.1"/>
    </source>
</evidence>
<dbReference type="OrthoDB" id="5244129at2"/>
<reference evidence="3 4" key="1">
    <citation type="submission" date="2013-08" db="EMBL/GenBank/DDBJ databases">
        <title>Genome sequencing of Cellulomonas carbonis T26.</title>
        <authorList>
            <person name="Chen F."/>
            <person name="Li Y."/>
            <person name="Wang G."/>
        </authorList>
    </citation>
    <scope>NUCLEOTIDE SEQUENCE [LARGE SCALE GENOMIC DNA]</scope>
    <source>
        <strain evidence="3 4">T26</strain>
    </source>
</reference>
<evidence type="ECO:0000256" key="1">
    <source>
        <dbReference type="SAM" id="MobiDB-lite"/>
    </source>
</evidence>
<organism evidence="3 4">
    <name type="scientific">Cellulomonas carbonis T26</name>
    <dbReference type="NCBI Taxonomy" id="947969"/>
    <lineage>
        <taxon>Bacteria</taxon>
        <taxon>Bacillati</taxon>
        <taxon>Actinomycetota</taxon>
        <taxon>Actinomycetes</taxon>
        <taxon>Micrococcales</taxon>
        <taxon>Cellulomonadaceae</taxon>
        <taxon>Cellulomonas</taxon>
    </lineage>
</organism>
<comment type="caution">
    <text evidence="3">The sequence shown here is derived from an EMBL/GenBank/DDBJ whole genome shotgun (WGS) entry which is preliminary data.</text>
</comment>
<dbReference type="EMBL" id="AXCY01000074">
    <property type="protein sequence ID" value="KGM09849.1"/>
    <property type="molecule type" value="Genomic_DNA"/>
</dbReference>
<reference evidence="3 4" key="2">
    <citation type="journal article" date="2015" name="Stand. Genomic Sci.">
        <title>Draft genome sequence of Cellulomonas carbonis T26(T) and comparative analysis of six Cellulomonas genomes.</title>
        <authorList>
            <person name="Zhuang W."/>
            <person name="Zhang S."/>
            <person name="Xia X."/>
            <person name="Wang G."/>
        </authorList>
    </citation>
    <scope>NUCLEOTIDE SEQUENCE [LARGE SCALE GENOMIC DNA]</scope>
    <source>
        <strain evidence="3 4">T26</strain>
    </source>
</reference>
<evidence type="ECO:0000313" key="4">
    <source>
        <dbReference type="Proteomes" id="UP000029839"/>
    </source>
</evidence>
<dbReference type="InterPro" id="IPR035168">
    <property type="entry name" value="DUF5317"/>
</dbReference>
<proteinExistence type="predicted"/>
<sequence length="195" mass="20273">MLLLAACGLAMLSPLLAGRWPAGLLLHRWRMAWLVWATLALQFVVLEVPMPDALPPVLHVGTYVVALGFVWVNRRLPGLLLIGAGAFTNGLTIAVNGGVLPADPQAVARAGLEHDGSFANSTVVADPVLPWLGDAFAWPAPLPLANTFSVGDVLILAGVAVAAWSSARRFGAPEPVDAPADADTRPSRGGGRPAV</sequence>
<dbReference type="Pfam" id="PF17248">
    <property type="entry name" value="DUF5317"/>
    <property type="match status" value="1"/>
</dbReference>
<feature type="transmembrane region" description="Helical" evidence="2">
    <location>
        <begin position="53"/>
        <end position="72"/>
    </location>
</feature>
<keyword evidence="2" id="KW-1133">Transmembrane helix</keyword>
<feature type="transmembrane region" description="Helical" evidence="2">
    <location>
        <begin position="78"/>
        <end position="100"/>
    </location>
</feature>
<feature type="compositionally biased region" description="Low complexity" evidence="1">
    <location>
        <begin position="172"/>
        <end position="181"/>
    </location>
</feature>
<dbReference type="AlphaFoldDB" id="A0A0A0BRU8"/>
<keyword evidence="4" id="KW-1185">Reference proteome</keyword>
<dbReference type="RefSeq" id="WP_043607964.1">
    <property type="nucleotide sequence ID" value="NZ_AXCY01000074.1"/>
</dbReference>
<protein>
    <recommendedName>
        <fullName evidence="5">DUF5317 domain-containing protein</fullName>
    </recommendedName>
</protein>
<feature type="region of interest" description="Disordered" evidence="1">
    <location>
        <begin position="172"/>
        <end position="195"/>
    </location>
</feature>
<gene>
    <name evidence="3" type="ORF">N868_18405</name>
</gene>
<evidence type="ECO:0008006" key="5">
    <source>
        <dbReference type="Google" id="ProtNLM"/>
    </source>
</evidence>
<keyword evidence="2" id="KW-0812">Transmembrane</keyword>
<accession>A0A0A0BRU8</accession>
<name>A0A0A0BRU8_9CELL</name>